<evidence type="ECO:0000256" key="1">
    <source>
        <dbReference type="RuleBase" id="RU000487"/>
    </source>
</evidence>
<dbReference type="SMART" id="SM00268">
    <property type="entry name" value="ACTIN"/>
    <property type="match status" value="1"/>
</dbReference>
<evidence type="ECO:0000313" key="4">
    <source>
        <dbReference type="Proteomes" id="UP000800038"/>
    </source>
</evidence>
<dbReference type="PANTHER" id="PTHR11937">
    <property type="entry name" value="ACTIN"/>
    <property type="match status" value="1"/>
</dbReference>
<dbReference type="Proteomes" id="UP000800038">
    <property type="component" value="Unassembled WGS sequence"/>
</dbReference>
<accession>A0A6A5SN85</accession>
<feature type="region of interest" description="Disordered" evidence="2">
    <location>
        <begin position="1"/>
        <end position="49"/>
    </location>
</feature>
<name>A0A6A5SN85_9PLEO</name>
<protein>
    <submittedName>
        <fullName evidence="3">Actin-like ATPase domain-containing protein</fullName>
    </submittedName>
</protein>
<dbReference type="OrthoDB" id="337660at2759"/>
<dbReference type="InterPro" id="IPR043129">
    <property type="entry name" value="ATPase_NBD"/>
</dbReference>
<dbReference type="Gene3D" id="3.30.420.40">
    <property type="match status" value="2"/>
</dbReference>
<keyword evidence="4" id="KW-1185">Reference proteome</keyword>
<evidence type="ECO:0000256" key="2">
    <source>
        <dbReference type="SAM" id="MobiDB-lite"/>
    </source>
</evidence>
<dbReference type="Gene3D" id="3.90.640.10">
    <property type="entry name" value="Actin, Chain A, domain 4"/>
    <property type="match status" value="1"/>
</dbReference>
<dbReference type="EMBL" id="ML976052">
    <property type="protein sequence ID" value="KAF1941114.1"/>
    <property type="molecule type" value="Genomic_DNA"/>
</dbReference>
<proteinExistence type="inferred from homology"/>
<dbReference type="AlphaFoldDB" id="A0A6A5SN85"/>
<gene>
    <name evidence="3" type="ORF">EJ02DRAFT_455431</name>
</gene>
<reference evidence="3" key="1">
    <citation type="journal article" date="2020" name="Stud. Mycol.">
        <title>101 Dothideomycetes genomes: a test case for predicting lifestyles and emergence of pathogens.</title>
        <authorList>
            <person name="Haridas S."/>
            <person name="Albert R."/>
            <person name="Binder M."/>
            <person name="Bloem J."/>
            <person name="Labutti K."/>
            <person name="Salamov A."/>
            <person name="Andreopoulos B."/>
            <person name="Baker S."/>
            <person name="Barry K."/>
            <person name="Bills G."/>
            <person name="Bluhm B."/>
            <person name="Cannon C."/>
            <person name="Castanera R."/>
            <person name="Culley D."/>
            <person name="Daum C."/>
            <person name="Ezra D."/>
            <person name="Gonzalez J."/>
            <person name="Henrissat B."/>
            <person name="Kuo A."/>
            <person name="Liang C."/>
            <person name="Lipzen A."/>
            <person name="Lutzoni F."/>
            <person name="Magnuson J."/>
            <person name="Mondo S."/>
            <person name="Nolan M."/>
            <person name="Ohm R."/>
            <person name="Pangilinan J."/>
            <person name="Park H.-J."/>
            <person name="Ramirez L."/>
            <person name="Alfaro M."/>
            <person name="Sun H."/>
            <person name="Tritt A."/>
            <person name="Yoshinaga Y."/>
            <person name="Zwiers L.-H."/>
            <person name="Turgeon B."/>
            <person name="Goodwin S."/>
            <person name="Spatafora J."/>
            <person name="Crous P."/>
            <person name="Grigoriev I."/>
        </authorList>
    </citation>
    <scope>NUCLEOTIDE SEQUENCE</scope>
    <source>
        <strain evidence="3">CBS 161.51</strain>
    </source>
</reference>
<dbReference type="InterPro" id="IPR004000">
    <property type="entry name" value="Actin"/>
</dbReference>
<sequence length="568" mass="63128">MSAAAERKPSAALNRSTRGTTPRLADLGESPRTPTPLLRSISSTFGSPGGSFRTEDDYVVIELGARFVRGGFPGENAPRCTLPFGPDEQRRVGDYRQWDPEYAQKRRRRKQGLDWGQEQELYRMDLSRVDLGLVEDKFERAMREAYGRYFLLDTKPRRILLAMPPRMPHALMSTLLDVLFTSFQAPSITLMSTPILAAVAAGLRSALVVDIGWAETVVTAVCEYREVHERRSVRAGKRLSEDMAKLLNTELDEDAEQGAPKADVSFDEAEEVLTRVGWCRPNPRSNRRTVYFPAREAPVLEEFEDAVESPPPTITIPFPKHTPPTELKVPLASLAKPTENALFAPELALSDFDDEDLPLHHLIYRTLVQLPVDVRRLCMSRIVITGGVSSLPGLKTRILKELEVLVQSNGWDPVKSYGKASAWREEKLRNKREDLEMRKQEGEDTVSLSLDPNDPPPPIPAALQEHDEDMIDTKFAQLAVRTGPPPASVVGGVIRGVETLGAWAGASLVAQQRIKGIVEIERERYLKDGLHGASREKEASFIAQRQSMGPGLAAKGGERASWTLGVWA</sequence>
<dbReference type="SUPFAM" id="SSF53067">
    <property type="entry name" value="Actin-like ATPase domain"/>
    <property type="match status" value="2"/>
</dbReference>
<comment type="similarity">
    <text evidence="1">Belongs to the actin family.</text>
</comment>
<feature type="region of interest" description="Disordered" evidence="2">
    <location>
        <begin position="436"/>
        <end position="456"/>
    </location>
</feature>
<organism evidence="3 4">
    <name type="scientific">Clathrospora elynae</name>
    <dbReference type="NCBI Taxonomy" id="706981"/>
    <lineage>
        <taxon>Eukaryota</taxon>
        <taxon>Fungi</taxon>
        <taxon>Dikarya</taxon>
        <taxon>Ascomycota</taxon>
        <taxon>Pezizomycotina</taxon>
        <taxon>Dothideomycetes</taxon>
        <taxon>Pleosporomycetidae</taxon>
        <taxon>Pleosporales</taxon>
        <taxon>Diademaceae</taxon>
        <taxon>Clathrospora</taxon>
    </lineage>
</organism>
<evidence type="ECO:0000313" key="3">
    <source>
        <dbReference type="EMBL" id="KAF1941114.1"/>
    </source>
</evidence>
<dbReference type="Pfam" id="PF00022">
    <property type="entry name" value="Actin"/>
    <property type="match status" value="1"/>
</dbReference>